<dbReference type="STRING" id="1169540.A0A0G4GTK3"/>
<evidence type="ECO:0000256" key="2">
    <source>
        <dbReference type="SAM" id="MobiDB-lite"/>
    </source>
</evidence>
<dbReference type="InParanoid" id="A0A0G4GTK3"/>
<evidence type="ECO:0008006" key="7">
    <source>
        <dbReference type="Google" id="ProtNLM"/>
    </source>
</evidence>
<dbReference type="Proteomes" id="UP000041254">
    <property type="component" value="Unassembled WGS sequence"/>
</dbReference>
<dbReference type="InterPro" id="IPR038514">
    <property type="entry name" value="AAR2_C_sf"/>
</dbReference>
<dbReference type="PANTHER" id="PTHR12689:SF4">
    <property type="entry name" value="PROTEIN AAR2 HOMOLOG"/>
    <property type="match status" value="1"/>
</dbReference>
<sequence>MMPSRSLPIAPPAGELISEAAASSCTILLLDAPKDIDVGIDYHFWKIGPRFMGIKLIPPGAHYIYWSPPGEEGDTRLGYFLYLKPAQVVVRRWNAEAEVFDVVSEDEETRYGDGVSNLHFEQNLGPYPLELASDWSELSSHITQTIIDKVEPVGHRIASRGKEYDAEDKRRMERATGQESVSLPAPPPAKRRGVSSSAESAPPAVAQEPSEPPQPAAEDAPTESFDSSFRGRVSSGTVFFSDIPKTRIPPGSSPSDVTRLSLDRSSCLEKLLTANYRNDDRGILGELQFAYIAFLLGQNFDGFEQWKALVTLLCNCEDSIRAHPDLYCDFIRVLYAQLKQAPDDLFTDSLLQGNFLTSGLSSLCELCTDASAPPKLRRRVDYLRDLIRSKFKMSLEEIEGLDADAPIVVDLQEEQRAIDRANAEAAARQHQQQQQQQPSVSEADMMNGPDLNSTIGSGLSSAPEDPMET</sequence>
<feature type="compositionally biased region" description="Low complexity" evidence="2">
    <location>
        <begin position="423"/>
        <end position="437"/>
    </location>
</feature>
<reference evidence="5 6" key="1">
    <citation type="submission" date="2014-11" db="EMBL/GenBank/DDBJ databases">
        <authorList>
            <person name="Zhu J."/>
            <person name="Qi W."/>
            <person name="Song R."/>
        </authorList>
    </citation>
    <scope>NUCLEOTIDE SEQUENCE [LARGE SCALE GENOMIC DNA]</scope>
</reference>
<dbReference type="CDD" id="cd13777">
    <property type="entry name" value="Aar2_N"/>
    <property type="match status" value="1"/>
</dbReference>
<dbReference type="FunFam" id="2.60.34.20:FF:000001">
    <property type="entry name" value="protein AAR2 homolog"/>
    <property type="match status" value="1"/>
</dbReference>
<dbReference type="OrthoDB" id="201752at2759"/>
<dbReference type="CDD" id="cd13778">
    <property type="entry name" value="Aar2_C"/>
    <property type="match status" value="1"/>
</dbReference>
<dbReference type="Pfam" id="PF20981">
    <property type="entry name" value="AAR2_1st"/>
    <property type="match status" value="1"/>
</dbReference>
<dbReference type="EMBL" id="CDMY01000802">
    <property type="protein sequence ID" value="CEM34092.1"/>
    <property type="molecule type" value="Genomic_DNA"/>
</dbReference>
<dbReference type="OMA" id="VWQSGGL"/>
<dbReference type="Gene3D" id="2.60.34.20">
    <property type="match status" value="1"/>
</dbReference>
<dbReference type="PhylomeDB" id="A0A0G4GTK3"/>
<dbReference type="InterPro" id="IPR038516">
    <property type="entry name" value="AAR2_N_sf"/>
</dbReference>
<accession>A0A0G4GTK3</accession>
<dbReference type="AlphaFoldDB" id="A0A0G4GTK3"/>
<name>A0A0G4GTK3_VITBC</name>
<proteinExistence type="inferred from homology"/>
<feature type="compositionally biased region" description="Low complexity" evidence="2">
    <location>
        <begin position="194"/>
        <end position="209"/>
    </location>
</feature>
<keyword evidence="6" id="KW-1185">Reference proteome</keyword>
<feature type="compositionally biased region" description="Polar residues" evidence="2">
    <location>
        <begin position="450"/>
        <end position="460"/>
    </location>
</feature>
<evidence type="ECO:0000259" key="3">
    <source>
        <dbReference type="Pfam" id="PF05282"/>
    </source>
</evidence>
<evidence type="ECO:0000259" key="4">
    <source>
        <dbReference type="Pfam" id="PF20981"/>
    </source>
</evidence>
<dbReference type="VEuPathDB" id="CryptoDB:Vbra_10314"/>
<feature type="region of interest" description="Disordered" evidence="2">
    <location>
        <begin position="158"/>
        <end position="229"/>
    </location>
</feature>
<organism evidence="5 6">
    <name type="scientific">Vitrella brassicaformis (strain CCMP3155)</name>
    <dbReference type="NCBI Taxonomy" id="1169540"/>
    <lineage>
        <taxon>Eukaryota</taxon>
        <taxon>Sar</taxon>
        <taxon>Alveolata</taxon>
        <taxon>Colpodellida</taxon>
        <taxon>Vitrellaceae</taxon>
        <taxon>Vitrella</taxon>
    </lineage>
</organism>
<dbReference type="InterPro" id="IPR033648">
    <property type="entry name" value="AAR2_C"/>
</dbReference>
<dbReference type="PANTHER" id="PTHR12689">
    <property type="entry name" value="A1 CISTRON SPLICING FACTOR AAR2-RELATED"/>
    <property type="match status" value="1"/>
</dbReference>
<dbReference type="GO" id="GO:0000244">
    <property type="term" value="P:spliceosomal tri-snRNP complex assembly"/>
    <property type="evidence" value="ECO:0007669"/>
    <property type="project" value="TreeGrafter"/>
</dbReference>
<evidence type="ECO:0000313" key="5">
    <source>
        <dbReference type="EMBL" id="CEM34092.1"/>
    </source>
</evidence>
<feature type="domain" description="AAR2 C-terminal" evidence="3">
    <location>
        <begin position="240"/>
        <end position="395"/>
    </location>
</feature>
<gene>
    <name evidence="5" type="ORF">Vbra_10314</name>
</gene>
<feature type="compositionally biased region" description="Basic and acidic residues" evidence="2">
    <location>
        <begin position="158"/>
        <end position="176"/>
    </location>
</feature>
<comment type="similarity">
    <text evidence="1">Belongs to the AAR2 family.</text>
</comment>
<feature type="region of interest" description="Disordered" evidence="2">
    <location>
        <begin position="422"/>
        <end position="469"/>
    </location>
</feature>
<feature type="domain" description="AAR2 N-terminal" evidence="4">
    <location>
        <begin position="24"/>
        <end position="152"/>
    </location>
</feature>
<dbReference type="Gene3D" id="1.25.40.550">
    <property type="entry name" value="Aar2, C-terminal domain-like"/>
    <property type="match status" value="1"/>
</dbReference>
<evidence type="ECO:0000256" key="1">
    <source>
        <dbReference type="ARBA" id="ARBA00006281"/>
    </source>
</evidence>
<protein>
    <recommendedName>
        <fullName evidence="7">AAR2 splicing factor homolog</fullName>
    </recommendedName>
</protein>
<dbReference type="InterPro" id="IPR007946">
    <property type="entry name" value="AAR2"/>
</dbReference>
<dbReference type="Pfam" id="PF05282">
    <property type="entry name" value="AAR2"/>
    <property type="match status" value="1"/>
</dbReference>
<evidence type="ECO:0000313" key="6">
    <source>
        <dbReference type="Proteomes" id="UP000041254"/>
    </source>
</evidence>
<dbReference type="InterPro" id="IPR033647">
    <property type="entry name" value="Aar2_N"/>
</dbReference>